<organism evidence="2 3">
    <name type="scientific">Ensete ventricosum</name>
    <name type="common">Abyssinian banana</name>
    <name type="synonym">Musa ensete</name>
    <dbReference type="NCBI Taxonomy" id="4639"/>
    <lineage>
        <taxon>Eukaryota</taxon>
        <taxon>Viridiplantae</taxon>
        <taxon>Streptophyta</taxon>
        <taxon>Embryophyta</taxon>
        <taxon>Tracheophyta</taxon>
        <taxon>Spermatophyta</taxon>
        <taxon>Magnoliopsida</taxon>
        <taxon>Liliopsida</taxon>
        <taxon>Zingiberales</taxon>
        <taxon>Musaceae</taxon>
        <taxon>Ensete</taxon>
    </lineage>
</organism>
<accession>A0A426XDZ0</accession>
<proteinExistence type="predicted"/>
<dbReference type="EMBL" id="AMZH03022001">
    <property type="protein sequence ID" value="RRT37687.1"/>
    <property type="molecule type" value="Genomic_DNA"/>
</dbReference>
<comment type="caution">
    <text evidence="2">The sequence shown here is derived from an EMBL/GenBank/DDBJ whole genome shotgun (WGS) entry which is preliminary data.</text>
</comment>
<reference evidence="2 3" key="1">
    <citation type="journal article" date="2014" name="Agronomy (Basel)">
        <title>A Draft Genome Sequence for Ensete ventricosum, the Drought-Tolerant Tree Against Hunger.</title>
        <authorList>
            <person name="Harrison J."/>
            <person name="Moore K.A."/>
            <person name="Paszkiewicz K."/>
            <person name="Jones T."/>
            <person name="Grant M."/>
            <person name="Ambacheew D."/>
            <person name="Muzemil S."/>
            <person name="Studholme D.J."/>
        </authorList>
    </citation>
    <scope>NUCLEOTIDE SEQUENCE [LARGE SCALE GENOMIC DNA]</scope>
</reference>
<gene>
    <name evidence="2" type="ORF">B296_00033465</name>
</gene>
<protein>
    <submittedName>
        <fullName evidence="2">Uncharacterized protein</fullName>
    </submittedName>
</protein>
<feature type="compositionally biased region" description="Basic and acidic residues" evidence="1">
    <location>
        <begin position="67"/>
        <end position="86"/>
    </location>
</feature>
<evidence type="ECO:0000313" key="3">
    <source>
        <dbReference type="Proteomes" id="UP000287651"/>
    </source>
</evidence>
<name>A0A426XDZ0_ENSVE</name>
<dbReference type="AlphaFoldDB" id="A0A426XDZ0"/>
<feature type="region of interest" description="Disordered" evidence="1">
    <location>
        <begin position="57"/>
        <end position="92"/>
    </location>
</feature>
<evidence type="ECO:0000313" key="2">
    <source>
        <dbReference type="EMBL" id="RRT37687.1"/>
    </source>
</evidence>
<feature type="region of interest" description="Disordered" evidence="1">
    <location>
        <begin position="98"/>
        <end position="117"/>
    </location>
</feature>
<sequence length="153" mass="16976">MLLYLILWTRSQHNTIQPVCVGSTWQGADQADFESHLGPIRKPSSRGQCVPNEAPLTTKLVFGGGDSNRDFEGPERFKEKREEVGSQKKSLPLVSIGEADDRKYDAQSSPRGLRPSVFGLSDYRGSYPHGPQANMLRLTDRDDVATNVALDLM</sequence>
<evidence type="ECO:0000256" key="1">
    <source>
        <dbReference type="SAM" id="MobiDB-lite"/>
    </source>
</evidence>
<dbReference type="Proteomes" id="UP000287651">
    <property type="component" value="Unassembled WGS sequence"/>
</dbReference>